<evidence type="ECO:0000313" key="1">
    <source>
        <dbReference type="EMBL" id="CAB4120911.1"/>
    </source>
</evidence>
<organism evidence="1">
    <name type="scientific">uncultured Caudovirales phage</name>
    <dbReference type="NCBI Taxonomy" id="2100421"/>
    <lineage>
        <taxon>Viruses</taxon>
        <taxon>Duplodnaviria</taxon>
        <taxon>Heunggongvirae</taxon>
        <taxon>Uroviricota</taxon>
        <taxon>Caudoviricetes</taxon>
        <taxon>Peduoviridae</taxon>
        <taxon>Maltschvirus</taxon>
        <taxon>Maltschvirus maltsch</taxon>
    </lineage>
</organism>
<gene>
    <name evidence="1" type="ORF">UFOVP1_30</name>
</gene>
<accession>A0A6J5KHD9</accession>
<reference evidence="1" key="1">
    <citation type="submission" date="2020-04" db="EMBL/GenBank/DDBJ databases">
        <authorList>
            <person name="Chiriac C."/>
            <person name="Salcher M."/>
            <person name="Ghai R."/>
            <person name="Kavagutti S V."/>
        </authorList>
    </citation>
    <scope>NUCLEOTIDE SEQUENCE</scope>
</reference>
<sequence length="76" mass="8979">MGTIYFSGKDALPNLREGYQCYIHSGRYLPFWEIIPPGNLRYVSENIRITITIRSNKHIVAALREIKRYHINIHYS</sequence>
<name>A0A6J5KHD9_9CAUD</name>
<protein>
    <submittedName>
        <fullName evidence="1">Uncharacterized protein</fullName>
    </submittedName>
</protein>
<dbReference type="EMBL" id="LR796139">
    <property type="protein sequence ID" value="CAB4120911.1"/>
    <property type="molecule type" value="Genomic_DNA"/>
</dbReference>
<proteinExistence type="predicted"/>